<evidence type="ECO:0000256" key="1">
    <source>
        <dbReference type="SAM" id="Phobius"/>
    </source>
</evidence>
<dbReference type="Proteomes" id="UP000694308">
    <property type="component" value="Unassembled WGS sequence"/>
</dbReference>
<keyword evidence="1" id="KW-1133">Transmembrane helix</keyword>
<keyword evidence="1" id="KW-0472">Membrane</keyword>
<keyword evidence="3" id="KW-1185">Reference proteome</keyword>
<sequence length="67" mass="7784">MSIENKKLTENAKEMKLSDEQLEHIAAGKKHKHPYDGHPHIEEYGYVFYCTAPGIAIWNFFQSDMKS</sequence>
<reference evidence="2" key="1">
    <citation type="submission" date="2020-12" db="EMBL/GenBank/DDBJ databases">
        <title>Clostridium thailandense sp. nov., a novel acetogenic bacterium isolated from peat land soil in Thailand.</title>
        <authorList>
            <person name="Chaikitkaew S."/>
            <person name="Birkeland N.K."/>
        </authorList>
    </citation>
    <scope>NUCLEOTIDE SEQUENCE</scope>
    <source>
        <strain evidence="2">PL3</strain>
    </source>
</reference>
<gene>
    <name evidence="2" type="ORF">I6U48_05895</name>
</gene>
<feature type="transmembrane region" description="Helical" evidence="1">
    <location>
        <begin position="44"/>
        <end position="61"/>
    </location>
</feature>
<comment type="caution">
    <text evidence="2">The sequence shown here is derived from an EMBL/GenBank/DDBJ whole genome shotgun (WGS) entry which is preliminary data.</text>
</comment>
<dbReference type="RefSeq" id="WP_218319482.1">
    <property type="nucleotide sequence ID" value="NZ_JAEEGC010000025.1"/>
</dbReference>
<accession>A0A949TL29</accession>
<dbReference type="EMBL" id="JAEEGC010000025">
    <property type="protein sequence ID" value="MBV7272447.1"/>
    <property type="molecule type" value="Genomic_DNA"/>
</dbReference>
<organism evidence="2 3">
    <name type="scientific">Clostridium thailandense</name>
    <dbReference type="NCBI Taxonomy" id="2794346"/>
    <lineage>
        <taxon>Bacteria</taxon>
        <taxon>Bacillati</taxon>
        <taxon>Bacillota</taxon>
        <taxon>Clostridia</taxon>
        <taxon>Eubacteriales</taxon>
        <taxon>Clostridiaceae</taxon>
        <taxon>Clostridium</taxon>
    </lineage>
</organism>
<name>A0A949TL29_9CLOT</name>
<evidence type="ECO:0000313" key="2">
    <source>
        <dbReference type="EMBL" id="MBV7272447.1"/>
    </source>
</evidence>
<proteinExistence type="predicted"/>
<dbReference type="AlphaFoldDB" id="A0A949TL29"/>
<evidence type="ECO:0000313" key="3">
    <source>
        <dbReference type="Proteomes" id="UP000694308"/>
    </source>
</evidence>
<protein>
    <submittedName>
        <fullName evidence="2">Uncharacterized protein</fullName>
    </submittedName>
</protein>
<keyword evidence="1" id="KW-0812">Transmembrane</keyword>